<dbReference type="InterPro" id="IPR025746">
    <property type="entry name" value="PilX_N_dom"/>
</dbReference>
<evidence type="ECO:0000256" key="1">
    <source>
        <dbReference type="SAM" id="Phobius"/>
    </source>
</evidence>
<dbReference type="Pfam" id="PF13681">
    <property type="entry name" value="PilX"/>
    <property type="match status" value="1"/>
</dbReference>
<keyword evidence="1" id="KW-0812">Transmembrane</keyword>
<dbReference type="EMBL" id="CP014476">
    <property type="protein sequence ID" value="AMK78281.1"/>
    <property type="molecule type" value="Genomic_DNA"/>
</dbReference>
<evidence type="ECO:0000259" key="2">
    <source>
        <dbReference type="Pfam" id="PF13681"/>
    </source>
</evidence>
<organism evidence="4 5">
    <name type="scientific">Methylomonas denitrificans</name>
    <dbReference type="NCBI Taxonomy" id="1538553"/>
    <lineage>
        <taxon>Bacteria</taxon>
        <taxon>Pseudomonadati</taxon>
        <taxon>Pseudomonadota</taxon>
        <taxon>Gammaproteobacteria</taxon>
        <taxon>Methylococcales</taxon>
        <taxon>Methylococcaceae</taxon>
        <taxon>Methylomonas</taxon>
    </lineage>
</organism>
<evidence type="ECO:0008006" key="6">
    <source>
        <dbReference type="Google" id="ProtNLM"/>
    </source>
</evidence>
<protein>
    <recommendedName>
        <fullName evidence="6">Pilus assembly protein PilX</fullName>
    </recommendedName>
</protein>
<dbReference type="STRING" id="1538553.JT25_017615"/>
<name>A0A126T884_9GAMM</name>
<dbReference type="Pfam" id="PF14341">
    <property type="entry name" value="PilX_N"/>
    <property type="match status" value="1"/>
</dbReference>
<evidence type="ECO:0000313" key="5">
    <source>
        <dbReference type="Proteomes" id="UP000030512"/>
    </source>
</evidence>
<proteinExistence type="predicted"/>
<dbReference type="KEGG" id="mdn:JT25_017615"/>
<feature type="domain" description="Type 4 fimbrial biogenesis protein PilX N-terminal" evidence="3">
    <location>
        <begin position="32"/>
        <end position="82"/>
    </location>
</feature>
<dbReference type="InterPro" id="IPR025205">
    <property type="entry name" value="PilX/PilW_C"/>
</dbReference>
<dbReference type="Proteomes" id="UP000030512">
    <property type="component" value="Chromosome"/>
</dbReference>
<keyword evidence="1" id="KW-1133">Transmembrane helix</keyword>
<keyword evidence="5" id="KW-1185">Reference proteome</keyword>
<accession>A0A126T884</accession>
<sequence length="197" mass="20981">MAHAMNTLSTSLAKKNNADFSIPQKTIARTQSGAVLAVSLIMLLLLTLIGVTGMQTTSMEEKMAGNARDRNIAFQAAESALRDAERDITNFRNLSGYTGFSVGCGGSTGSTGDDGLCYNGGTAYSTDIWTTISMTGTPSVAYGQFTHVTAIPNLSAQPRYIIEGLPSGTDTYYRITVRAQGVLATTVVWLQAVYRQS</sequence>
<reference evidence="4 5" key="1">
    <citation type="journal article" date="2015" name="Environ. Microbiol.">
        <title>Methane oxidation coupled to nitrate reduction under hypoxia by the Gammaproteobacterium Methylomonas denitrificans, sp. nov. type strain FJG1.</title>
        <authorList>
            <person name="Kits K.D."/>
            <person name="Klotz M.G."/>
            <person name="Stein L.Y."/>
        </authorList>
    </citation>
    <scope>NUCLEOTIDE SEQUENCE [LARGE SCALE GENOMIC DNA]</scope>
    <source>
        <strain evidence="4 5">FJG1</strain>
    </source>
</reference>
<evidence type="ECO:0000259" key="3">
    <source>
        <dbReference type="Pfam" id="PF14341"/>
    </source>
</evidence>
<keyword evidence="1" id="KW-0472">Membrane</keyword>
<dbReference type="AlphaFoldDB" id="A0A126T884"/>
<evidence type="ECO:0000313" key="4">
    <source>
        <dbReference type="EMBL" id="AMK78281.1"/>
    </source>
</evidence>
<gene>
    <name evidence="4" type="ORF">JT25_017615</name>
</gene>
<feature type="transmembrane region" description="Helical" evidence="1">
    <location>
        <begin position="33"/>
        <end position="53"/>
    </location>
</feature>
<feature type="domain" description="PilX/PilW C-terminal" evidence="2">
    <location>
        <begin position="114"/>
        <end position="195"/>
    </location>
</feature>